<accession>A0A8K0SNQ2</accession>
<dbReference type="Pfam" id="PF24866">
    <property type="entry name" value="DUF7732"/>
    <property type="match status" value="2"/>
</dbReference>
<dbReference type="AlphaFoldDB" id="A0A8K0SNQ2"/>
<name>A0A8K0SNQ2_9HYPO</name>
<gene>
    <name evidence="4" type="ORF">B0I35DRAFT_410554</name>
</gene>
<keyword evidence="5" id="KW-1185">Reference proteome</keyword>
<dbReference type="OrthoDB" id="5425547at2759"/>
<evidence type="ECO:0000256" key="2">
    <source>
        <dbReference type="SAM" id="SignalP"/>
    </source>
</evidence>
<protein>
    <recommendedName>
        <fullName evidence="3">DUF7732 domain-containing protein</fullName>
    </recommendedName>
</protein>
<sequence length="304" mass="31208">MKLDIALLALSLVTGAAASSVEASHVLRSDVNEHELYKRRGGGGGGGRGGGGGGSRGGSGGGSRGGSGGGGGSSGGGGRIGSGSRSSRPGPSATNGGVSPNGGGTPRSFGNGRYYAGGAPVPYRAGSTIGAGLAGGLLVGSALAFWPGIWLYGAYNYNYYHYHHDENRWNDDDLRPGDLGTYTFFNETLNRNETLPVFCACGEYSVCGCDDDVNEELLDELVGDGDWFDLNHTIINTGRYEGNKVLLINGTLANDTTVAESDVNQSEQDAYLLGEEDDSAAARTLRAMGYWPAAAAVMAAVFLA</sequence>
<evidence type="ECO:0000313" key="4">
    <source>
        <dbReference type="EMBL" id="KAH7313574.1"/>
    </source>
</evidence>
<keyword evidence="2" id="KW-0732">Signal</keyword>
<feature type="domain" description="DUF7732" evidence="3">
    <location>
        <begin position="114"/>
        <end position="168"/>
    </location>
</feature>
<organism evidence="4 5">
    <name type="scientific">Stachybotrys elegans</name>
    <dbReference type="NCBI Taxonomy" id="80388"/>
    <lineage>
        <taxon>Eukaryota</taxon>
        <taxon>Fungi</taxon>
        <taxon>Dikarya</taxon>
        <taxon>Ascomycota</taxon>
        <taxon>Pezizomycotina</taxon>
        <taxon>Sordariomycetes</taxon>
        <taxon>Hypocreomycetidae</taxon>
        <taxon>Hypocreales</taxon>
        <taxon>Stachybotryaceae</taxon>
        <taxon>Stachybotrys</taxon>
    </lineage>
</organism>
<dbReference type="Proteomes" id="UP000813444">
    <property type="component" value="Unassembled WGS sequence"/>
</dbReference>
<dbReference type="PANTHER" id="PTHR42091:SF1">
    <property type="entry name" value="CONSERVED GLYCINE-RICH PROTEIN (AFU_ORTHOLOGUE AFUA_7G02440)"/>
    <property type="match status" value="1"/>
</dbReference>
<evidence type="ECO:0000313" key="5">
    <source>
        <dbReference type="Proteomes" id="UP000813444"/>
    </source>
</evidence>
<evidence type="ECO:0000256" key="1">
    <source>
        <dbReference type="SAM" id="MobiDB-lite"/>
    </source>
</evidence>
<dbReference type="EMBL" id="JAGPNK010000009">
    <property type="protein sequence ID" value="KAH7313574.1"/>
    <property type="molecule type" value="Genomic_DNA"/>
</dbReference>
<feature type="compositionally biased region" description="Gly residues" evidence="1">
    <location>
        <begin position="42"/>
        <end position="81"/>
    </location>
</feature>
<evidence type="ECO:0000259" key="3">
    <source>
        <dbReference type="Pfam" id="PF24866"/>
    </source>
</evidence>
<proteinExistence type="predicted"/>
<comment type="caution">
    <text evidence="4">The sequence shown here is derived from an EMBL/GenBank/DDBJ whole genome shotgun (WGS) entry which is preliminary data.</text>
</comment>
<reference evidence="4" key="1">
    <citation type="journal article" date="2021" name="Nat. Commun.">
        <title>Genetic determinants of endophytism in the Arabidopsis root mycobiome.</title>
        <authorList>
            <person name="Mesny F."/>
            <person name="Miyauchi S."/>
            <person name="Thiergart T."/>
            <person name="Pickel B."/>
            <person name="Atanasova L."/>
            <person name="Karlsson M."/>
            <person name="Huettel B."/>
            <person name="Barry K.W."/>
            <person name="Haridas S."/>
            <person name="Chen C."/>
            <person name="Bauer D."/>
            <person name="Andreopoulos W."/>
            <person name="Pangilinan J."/>
            <person name="LaButti K."/>
            <person name="Riley R."/>
            <person name="Lipzen A."/>
            <person name="Clum A."/>
            <person name="Drula E."/>
            <person name="Henrissat B."/>
            <person name="Kohler A."/>
            <person name="Grigoriev I.V."/>
            <person name="Martin F.M."/>
            <person name="Hacquard S."/>
        </authorList>
    </citation>
    <scope>NUCLEOTIDE SEQUENCE</scope>
    <source>
        <strain evidence="4">MPI-CAGE-CH-0235</strain>
    </source>
</reference>
<dbReference type="PANTHER" id="PTHR42091">
    <property type="entry name" value="CONSERVED GLYCINE-RICH PROTEIN (AFU_ORTHOLOGUE AFUA_7G02440)"/>
    <property type="match status" value="1"/>
</dbReference>
<feature type="region of interest" description="Disordered" evidence="1">
    <location>
        <begin position="36"/>
        <end position="106"/>
    </location>
</feature>
<dbReference type="InterPro" id="IPR056634">
    <property type="entry name" value="DUF7732"/>
</dbReference>
<feature type="domain" description="DUF7732" evidence="3">
    <location>
        <begin position="181"/>
        <end position="256"/>
    </location>
</feature>
<feature type="chain" id="PRO_5035465214" description="DUF7732 domain-containing protein" evidence="2">
    <location>
        <begin position="19"/>
        <end position="304"/>
    </location>
</feature>
<feature type="signal peptide" evidence="2">
    <location>
        <begin position="1"/>
        <end position="18"/>
    </location>
</feature>